<evidence type="ECO:0000313" key="14">
    <source>
        <dbReference type="EMBL" id="QDH69840.1"/>
    </source>
</evidence>
<feature type="domain" description="HTH crp-type" evidence="13">
    <location>
        <begin position="166"/>
        <end position="239"/>
    </location>
</feature>
<keyword evidence="4" id="KW-0678">Repressor</keyword>
<evidence type="ECO:0000256" key="12">
    <source>
        <dbReference type="ARBA" id="ARBA00031697"/>
    </source>
</evidence>
<reference evidence="14 15" key="1">
    <citation type="submission" date="2019-06" db="EMBL/GenBank/DDBJ databases">
        <title>Lysobacter alkalisoli sp. nov. isolated from saline-alkali soil.</title>
        <authorList>
            <person name="Sun J.-Q."/>
            <person name="Xu L."/>
        </authorList>
    </citation>
    <scope>NUCLEOTIDE SEQUENCE [LARGE SCALE GENOMIC DNA]</scope>
    <source>
        <strain evidence="14 15">SJ-36</strain>
    </source>
</reference>
<dbReference type="AlphaFoldDB" id="A0A514BR27"/>
<dbReference type="Gene3D" id="2.60.120.10">
    <property type="entry name" value="Jelly Rolls"/>
    <property type="match status" value="1"/>
</dbReference>
<evidence type="ECO:0000256" key="7">
    <source>
        <dbReference type="ARBA" id="ARBA00023015"/>
    </source>
</evidence>
<organism evidence="14 15">
    <name type="scientific">Marilutibacter alkalisoli</name>
    <dbReference type="NCBI Taxonomy" id="2591633"/>
    <lineage>
        <taxon>Bacteria</taxon>
        <taxon>Pseudomonadati</taxon>
        <taxon>Pseudomonadota</taxon>
        <taxon>Gammaproteobacteria</taxon>
        <taxon>Lysobacterales</taxon>
        <taxon>Lysobacteraceae</taxon>
        <taxon>Marilutibacter</taxon>
    </lineage>
</organism>
<keyword evidence="11" id="KW-0804">Transcription</keyword>
<dbReference type="InterPro" id="IPR018335">
    <property type="entry name" value="Tscrpt_reg_HTH_Crp-type_CS"/>
</dbReference>
<keyword evidence="7" id="KW-0805">Transcription regulation</keyword>
<keyword evidence="8" id="KW-0843">Virulence</keyword>
<dbReference type="SMART" id="SM00419">
    <property type="entry name" value="HTH_CRP"/>
    <property type="match status" value="1"/>
</dbReference>
<dbReference type="PROSITE" id="PS51063">
    <property type="entry name" value="HTH_CRP_2"/>
    <property type="match status" value="1"/>
</dbReference>
<dbReference type="SUPFAM" id="SSF46785">
    <property type="entry name" value="Winged helix' DNA-binding domain"/>
    <property type="match status" value="1"/>
</dbReference>
<dbReference type="FunFam" id="1.10.10.10:FF:000028">
    <property type="entry name" value="Fumarate/nitrate reduction transcriptional regulator Fnr"/>
    <property type="match status" value="1"/>
</dbReference>
<evidence type="ECO:0000256" key="5">
    <source>
        <dbReference type="ARBA" id="ARBA00022533"/>
    </source>
</evidence>
<dbReference type="EMBL" id="CP041242">
    <property type="protein sequence ID" value="QDH69840.1"/>
    <property type="molecule type" value="Genomic_DNA"/>
</dbReference>
<dbReference type="InterPro" id="IPR036390">
    <property type="entry name" value="WH_DNA-bd_sf"/>
</dbReference>
<dbReference type="CDD" id="cd00038">
    <property type="entry name" value="CAP_ED"/>
    <property type="match status" value="1"/>
</dbReference>
<evidence type="ECO:0000256" key="9">
    <source>
        <dbReference type="ARBA" id="ARBA00023125"/>
    </source>
</evidence>
<evidence type="ECO:0000256" key="2">
    <source>
        <dbReference type="ARBA" id="ARBA00011738"/>
    </source>
</evidence>
<dbReference type="SMART" id="SM00100">
    <property type="entry name" value="cNMP"/>
    <property type="match status" value="1"/>
</dbReference>
<dbReference type="PANTHER" id="PTHR24567">
    <property type="entry name" value="CRP FAMILY TRANSCRIPTIONAL REGULATORY PROTEIN"/>
    <property type="match status" value="1"/>
</dbReference>
<dbReference type="KEGG" id="lyj:FKV23_06830"/>
<dbReference type="InterPro" id="IPR000595">
    <property type="entry name" value="cNMP-bd_dom"/>
</dbReference>
<dbReference type="OrthoDB" id="7643467at2"/>
<dbReference type="CDD" id="cd00092">
    <property type="entry name" value="HTH_CRP"/>
    <property type="match status" value="1"/>
</dbReference>
<keyword evidence="5" id="KW-0021">Allosteric enzyme</keyword>
<dbReference type="PRINTS" id="PR00034">
    <property type="entry name" value="HTHCRP"/>
</dbReference>
<dbReference type="InterPro" id="IPR050397">
    <property type="entry name" value="Env_Response_Regulators"/>
</dbReference>
<dbReference type="Pfam" id="PF00027">
    <property type="entry name" value="cNMP_binding"/>
    <property type="match status" value="1"/>
</dbReference>
<dbReference type="GO" id="GO:0003700">
    <property type="term" value="F:DNA-binding transcription factor activity"/>
    <property type="evidence" value="ECO:0007669"/>
    <property type="project" value="InterPro"/>
</dbReference>
<protein>
    <recommendedName>
        <fullName evidence="3">CRP-like protein Clp</fullName>
    </recommendedName>
    <alternativeName>
        <fullName evidence="12">Catabolite activation-like protein</fullName>
    </alternativeName>
</protein>
<evidence type="ECO:0000256" key="1">
    <source>
        <dbReference type="ARBA" id="ARBA00004496"/>
    </source>
</evidence>
<gene>
    <name evidence="14" type="ORF">FKV23_06830</name>
</gene>
<dbReference type="PROSITE" id="PS00042">
    <property type="entry name" value="HTH_CRP_1"/>
    <property type="match status" value="1"/>
</dbReference>
<evidence type="ECO:0000256" key="8">
    <source>
        <dbReference type="ARBA" id="ARBA00023026"/>
    </source>
</evidence>
<name>A0A514BR27_9GAMM</name>
<evidence type="ECO:0000313" key="15">
    <source>
        <dbReference type="Proteomes" id="UP000317199"/>
    </source>
</evidence>
<keyword evidence="15" id="KW-1185">Reference proteome</keyword>
<evidence type="ECO:0000256" key="6">
    <source>
        <dbReference type="ARBA" id="ARBA00022636"/>
    </source>
</evidence>
<dbReference type="InterPro" id="IPR018490">
    <property type="entry name" value="cNMP-bd_dom_sf"/>
</dbReference>
<dbReference type="GO" id="GO:0005829">
    <property type="term" value="C:cytosol"/>
    <property type="evidence" value="ECO:0007669"/>
    <property type="project" value="TreeGrafter"/>
</dbReference>
<evidence type="ECO:0000256" key="3">
    <source>
        <dbReference type="ARBA" id="ARBA00020769"/>
    </source>
</evidence>
<dbReference type="InterPro" id="IPR036388">
    <property type="entry name" value="WH-like_DNA-bd_sf"/>
</dbReference>
<dbReference type="Proteomes" id="UP000317199">
    <property type="component" value="Chromosome"/>
</dbReference>
<dbReference type="GO" id="GO:0003824">
    <property type="term" value="F:catalytic activity"/>
    <property type="evidence" value="ECO:0007669"/>
    <property type="project" value="UniProtKB-KW"/>
</dbReference>
<evidence type="ECO:0000256" key="11">
    <source>
        <dbReference type="ARBA" id="ARBA00023163"/>
    </source>
</evidence>
<sequence>MREYMAMNTPTPLDLGRLRHSCAHCSLQQLCLPAGIDAAALQQLERIVRRSRPVQRGERLYRVGTPLGAVFVASSGAFKTVGLNESGEETLLGFHLPGELIGLDGLGEGAHRCEAEALVDAQVCEVPLDQLSAVAMQLPSLHRQLLRVIGQGVDRDHDHTSLLVRRQASERIALFMQGLGQRYAQIGQDGHRFRLPMSREDIARYLGLALETVSRGLGRLQDDGVIAVHGRQIQILDPDELARLAQGEEDCEPARQRRRG</sequence>
<keyword evidence="10" id="KW-0010">Activator</keyword>
<keyword evidence="6" id="KW-0973">c-di-GMP</keyword>
<dbReference type="GO" id="GO:0003677">
    <property type="term" value="F:DNA binding"/>
    <property type="evidence" value="ECO:0007669"/>
    <property type="project" value="UniProtKB-KW"/>
</dbReference>
<proteinExistence type="predicted"/>
<evidence type="ECO:0000256" key="4">
    <source>
        <dbReference type="ARBA" id="ARBA00022491"/>
    </source>
</evidence>
<evidence type="ECO:0000259" key="13">
    <source>
        <dbReference type="PROSITE" id="PS51063"/>
    </source>
</evidence>
<comment type="subunit">
    <text evidence="2">Homodimer.</text>
</comment>
<comment type="subcellular location">
    <subcellularLocation>
        <location evidence="1">Cytoplasm</location>
    </subcellularLocation>
</comment>
<keyword evidence="9" id="KW-0238">DNA-binding</keyword>
<dbReference type="SUPFAM" id="SSF51206">
    <property type="entry name" value="cAMP-binding domain-like"/>
    <property type="match status" value="1"/>
</dbReference>
<dbReference type="Pfam" id="PF13545">
    <property type="entry name" value="HTH_Crp_2"/>
    <property type="match status" value="1"/>
</dbReference>
<evidence type="ECO:0000256" key="10">
    <source>
        <dbReference type="ARBA" id="ARBA00023159"/>
    </source>
</evidence>
<dbReference type="InterPro" id="IPR012318">
    <property type="entry name" value="HTH_CRP"/>
</dbReference>
<dbReference type="PANTHER" id="PTHR24567:SF75">
    <property type="entry name" value="FUMARATE AND NITRATE REDUCTION REGULATORY PROTEIN"/>
    <property type="match status" value="1"/>
</dbReference>
<accession>A0A514BR27</accession>
<dbReference type="InterPro" id="IPR014710">
    <property type="entry name" value="RmlC-like_jellyroll"/>
</dbReference>
<dbReference type="Gene3D" id="1.10.10.10">
    <property type="entry name" value="Winged helix-like DNA-binding domain superfamily/Winged helix DNA-binding domain"/>
    <property type="match status" value="1"/>
</dbReference>